<dbReference type="InterPro" id="IPR010734">
    <property type="entry name" value="Copine_C"/>
</dbReference>
<accession>A0A0L9TIR3</accession>
<dbReference type="InterPro" id="IPR002035">
    <property type="entry name" value="VWF_A"/>
</dbReference>
<evidence type="ECO:0000256" key="15">
    <source>
        <dbReference type="SAM" id="MobiDB-lite"/>
    </source>
</evidence>
<evidence type="ECO:0000256" key="7">
    <source>
        <dbReference type="ARBA" id="ARBA00022821"/>
    </source>
</evidence>
<dbReference type="GO" id="GO:0005544">
    <property type="term" value="F:calcium-dependent phospholipid binding"/>
    <property type="evidence" value="ECO:0007669"/>
    <property type="project" value="InterPro"/>
</dbReference>
<dbReference type="InterPro" id="IPR045052">
    <property type="entry name" value="Copine"/>
</dbReference>
<dbReference type="SMART" id="SM00327">
    <property type="entry name" value="VWA"/>
    <property type="match status" value="1"/>
</dbReference>
<dbReference type="FunFam" id="3.30.730.10:FF:000001">
    <property type="entry name" value="Ethylene-responsive transcription factor 2"/>
    <property type="match status" value="1"/>
</dbReference>
<evidence type="ECO:0000256" key="13">
    <source>
        <dbReference type="ARBA" id="ARBA00023242"/>
    </source>
</evidence>
<dbReference type="SUPFAM" id="SSF49562">
    <property type="entry name" value="C2 domain (Calcium/lipid-binding domain, CaLB)"/>
    <property type="match status" value="2"/>
</dbReference>
<protein>
    <recommendedName>
        <fullName evidence="21">C2 domain-containing protein</fullName>
    </recommendedName>
</protein>
<dbReference type="SMART" id="SM00380">
    <property type="entry name" value="AP2"/>
    <property type="match status" value="1"/>
</dbReference>
<evidence type="ECO:0000256" key="12">
    <source>
        <dbReference type="ARBA" id="ARBA00023163"/>
    </source>
</evidence>
<dbReference type="InterPro" id="IPR036955">
    <property type="entry name" value="AP2/ERF_dom_sf"/>
</dbReference>
<keyword evidence="4" id="KW-1003">Cell membrane</keyword>
<dbReference type="Gene3D" id="3.30.730.10">
    <property type="entry name" value="AP2/ERF domain"/>
    <property type="match status" value="1"/>
</dbReference>
<comment type="similarity">
    <text evidence="3">Belongs to the copine family.</text>
</comment>
<dbReference type="GO" id="GO:0071277">
    <property type="term" value="P:cellular response to calcium ion"/>
    <property type="evidence" value="ECO:0007669"/>
    <property type="project" value="TreeGrafter"/>
</dbReference>
<gene>
    <name evidence="19" type="ORF">LR48_Vigan01g004200</name>
</gene>
<evidence type="ECO:0000256" key="3">
    <source>
        <dbReference type="ARBA" id="ARBA00009048"/>
    </source>
</evidence>
<dbReference type="PRINTS" id="PR00367">
    <property type="entry name" value="ETHRSPELEMNT"/>
</dbReference>
<dbReference type="InterPro" id="IPR035892">
    <property type="entry name" value="C2_domain_sf"/>
</dbReference>
<feature type="domain" description="AP2/ERF" evidence="18">
    <location>
        <begin position="617"/>
        <end position="674"/>
    </location>
</feature>
<evidence type="ECO:0000313" key="19">
    <source>
        <dbReference type="EMBL" id="KOM30488.1"/>
    </source>
</evidence>
<comment type="subcellular location">
    <subcellularLocation>
        <location evidence="2">Cell membrane</location>
        <topology evidence="2">Lipid-anchor</topology>
    </subcellularLocation>
    <subcellularLocation>
        <location evidence="1">Nucleus</location>
    </subcellularLocation>
</comment>
<evidence type="ECO:0000256" key="4">
    <source>
        <dbReference type="ARBA" id="ARBA00022475"/>
    </source>
</evidence>
<dbReference type="Proteomes" id="UP000053144">
    <property type="component" value="Chromosome 1"/>
</dbReference>
<proteinExistence type="inferred from homology"/>
<feature type="domain" description="C2" evidence="16">
    <location>
        <begin position="28"/>
        <end position="164"/>
    </location>
</feature>
<dbReference type="GO" id="GO:0005886">
    <property type="term" value="C:plasma membrane"/>
    <property type="evidence" value="ECO:0007669"/>
    <property type="project" value="UniProtKB-SubCell"/>
</dbReference>
<dbReference type="InterPro" id="IPR001471">
    <property type="entry name" value="AP2/ERF_dom"/>
</dbReference>
<dbReference type="InterPro" id="IPR000008">
    <property type="entry name" value="C2_dom"/>
</dbReference>
<dbReference type="FunFam" id="2.60.40.150:FF:000168">
    <property type="entry name" value="Protein BONZAI 1"/>
    <property type="match status" value="1"/>
</dbReference>
<reference evidence="20" key="1">
    <citation type="journal article" date="2015" name="Proc. Natl. Acad. Sci. U.S.A.">
        <title>Genome sequencing of adzuki bean (Vigna angularis) provides insight into high starch and low fat accumulation and domestication.</title>
        <authorList>
            <person name="Yang K."/>
            <person name="Tian Z."/>
            <person name="Chen C."/>
            <person name="Luo L."/>
            <person name="Zhao B."/>
            <person name="Wang Z."/>
            <person name="Yu L."/>
            <person name="Li Y."/>
            <person name="Sun Y."/>
            <person name="Li W."/>
            <person name="Chen Y."/>
            <person name="Li Y."/>
            <person name="Zhang Y."/>
            <person name="Ai D."/>
            <person name="Zhao J."/>
            <person name="Shang C."/>
            <person name="Ma Y."/>
            <person name="Wu B."/>
            <person name="Wang M."/>
            <person name="Gao L."/>
            <person name="Sun D."/>
            <person name="Zhang P."/>
            <person name="Guo F."/>
            <person name="Wang W."/>
            <person name="Li Y."/>
            <person name="Wang J."/>
            <person name="Varshney R.K."/>
            <person name="Wang J."/>
            <person name="Ling H.Q."/>
            <person name="Wan P."/>
        </authorList>
    </citation>
    <scope>NUCLEOTIDE SEQUENCE</scope>
    <source>
        <strain evidence="20">cv. Jingnong 6</strain>
    </source>
</reference>
<evidence type="ECO:0000256" key="10">
    <source>
        <dbReference type="ARBA" id="ARBA00023125"/>
    </source>
</evidence>
<dbReference type="CDD" id="cd04047">
    <property type="entry name" value="C2B_Copine"/>
    <property type="match status" value="1"/>
</dbReference>
<dbReference type="CDD" id="cd00018">
    <property type="entry name" value="AP2"/>
    <property type="match status" value="1"/>
</dbReference>
<dbReference type="PROSITE" id="PS51032">
    <property type="entry name" value="AP2_ERF"/>
    <property type="match status" value="1"/>
</dbReference>
<feature type="domain" description="VWFA" evidence="17">
    <location>
        <begin position="406"/>
        <end position="614"/>
    </location>
</feature>
<keyword evidence="14" id="KW-0449">Lipoprotein</keyword>
<feature type="compositionally biased region" description="Polar residues" evidence="15">
    <location>
        <begin position="690"/>
        <end position="700"/>
    </location>
</feature>
<name>A0A0L9TIR3_PHAAN</name>
<evidence type="ECO:0000256" key="1">
    <source>
        <dbReference type="ARBA" id="ARBA00004123"/>
    </source>
</evidence>
<feature type="region of interest" description="Disordered" evidence="15">
    <location>
        <begin position="690"/>
        <end position="752"/>
    </location>
</feature>
<dbReference type="GO" id="GO:0006952">
    <property type="term" value="P:defense response"/>
    <property type="evidence" value="ECO:0007669"/>
    <property type="project" value="UniProtKB-KW"/>
</dbReference>
<evidence type="ECO:0008006" key="21">
    <source>
        <dbReference type="Google" id="ProtNLM"/>
    </source>
</evidence>
<evidence type="ECO:0000256" key="5">
    <source>
        <dbReference type="ARBA" id="ARBA00022723"/>
    </source>
</evidence>
<dbReference type="Pfam" id="PF00168">
    <property type="entry name" value="C2"/>
    <property type="match status" value="3"/>
</dbReference>
<dbReference type="EMBL" id="CM003371">
    <property type="protein sequence ID" value="KOM30488.1"/>
    <property type="molecule type" value="Genomic_DNA"/>
</dbReference>
<dbReference type="InterPro" id="IPR036465">
    <property type="entry name" value="vWFA_dom_sf"/>
</dbReference>
<keyword evidence="5" id="KW-0479">Metal-binding</keyword>
<dbReference type="PROSITE" id="PS50234">
    <property type="entry name" value="VWFA"/>
    <property type="match status" value="1"/>
</dbReference>
<sequence>MGNCCSDVAGGKMAVGGTASDHLNSANGPNDAVDNFLRSRGYNGLFSQIELSFSASGLRDRDLVSKSDPMLVLYERGKNGALKELGRTEVVLNSLNPQWITKHTLTYHFETVQDLVFRVYDVDTQFHNASVKMLKLEEQEHLGEATCALSQVITKFDRSMTLDLHSEDFTRSTQSRNCGKLLVHAEECVNSKTTVEMTLRCCDLEHRDLFSRSDPFLLISKVVEGGSHIPICKTEVIKNDLNPIWKPVFLNIQQIGSKEAEKPARKITILSYKKKENTVEVRIQEQRYKEIVTIEILVLKLKGGVPMWRNSHLRGKLLGFKESPLIMECYNFNSNGKHDLMGKVQMSLMELEKLYSSGQGGNLYLSAAAGHNSHNKMLKGRLYVDKYAESVQYSFLDYLAGGFELNFMVAVDFTASNGNPRLPDSLHYIDPSGRPNAYQRAISEVGEVLQYYDSDKRFPTWGFGARPIDGPVSHCFNLNGSSHYCEVEGIQGIMKAYTSALLNVSLAGPTLFGPVISNAARIASQSVANGGRKYFVLLIITDGVVTDLQETKDALVKASDLPLSILIVGVGGADFKEMEILDADKGERLENSSGRLASRDIVQFVPFRDVQRSARKQYRGVRQRPWGKWAAEIRDPKKAARVWLGTFPTAEAAALAYDEAALRFKGSKAKLNFPEKVHLSGELGYLTNRPPSLQASSTPFQLLPRHTPTDNDAILSSSSSPSSSTFSMNSAASSSEPPTKRKPDFDAKQKLH</sequence>
<dbReference type="AlphaFoldDB" id="A0A0L9TIR3"/>
<dbReference type="GO" id="GO:0003677">
    <property type="term" value="F:DNA binding"/>
    <property type="evidence" value="ECO:0007669"/>
    <property type="project" value="UniProtKB-KW"/>
</dbReference>
<dbReference type="SUPFAM" id="SSF53300">
    <property type="entry name" value="vWA-like"/>
    <property type="match status" value="1"/>
</dbReference>
<evidence type="ECO:0000256" key="14">
    <source>
        <dbReference type="ARBA" id="ARBA00023288"/>
    </source>
</evidence>
<dbReference type="InterPro" id="IPR016177">
    <property type="entry name" value="DNA-bd_dom_sf"/>
</dbReference>
<feature type="compositionally biased region" description="Low complexity" evidence="15">
    <location>
        <begin position="716"/>
        <end position="735"/>
    </location>
</feature>
<dbReference type="Pfam" id="PF00847">
    <property type="entry name" value="AP2"/>
    <property type="match status" value="1"/>
</dbReference>
<dbReference type="GO" id="GO:0046872">
    <property type="term" value="F:metal ion binding"/>
    <property type="evidence" value="ECO:0007669"/>
    <property type="project" value="UniProtKB-KW"/>
</dbReference>
<evidence type="ECO:0000256" key="8">
    <source>
        <dbReference type="ARBA" id="ARBA00022837"/>
    </source>
</evidence>
<dbReference type="Gene3D" id="2.60.40.150">
    <property type="entry name" value="C2 domain"/>
    <property type="match status" value="2"/>
</dbReference>
<dbReference type="CDD" id="cd01459">
    <property type="entry name" value="vWA_copine_like"/>
    <property type="match status" value="1"/>
</dbReference>
<dbReference type="InterPro" id="IPR037768">
    <property type="entry name" value="C2B_Copine"/>
</dbReference>
<dbReference type="Gramene" id="KOM30488">
    <property type="protein sequence ID" value="KOM30488"/>
    <property type="gene ID" value="LR48_Vigan01g004200"/>
</dbReference>
<keyword evidence="13" id="KW-0539">Nucleus</keyword>
<keyword evidence="6" id="KW-0677">Repeat</keyword>
<dbReference type="PROSITE" id="PS50004">
    <property type="entry name" value="C2"/>
    <property type="match status" value="1"/>
</dbReference>
<keyword evidence="7" id="KW-0611">Plant defense</keyword>
<keyword evidence="8" id="KW-0106">Calcium</keyword>
<evidence type="ECO:0000256" key="2">
    <source>
        <dbReference type="ARBA" id="ARBA00004193"/>
    </source>
</evidence>
<keyword evidence="10" id="KW-0238">DNA-binding</keyword>
<keyword evidence="11" id="KW-0472">Membrane</keyword>
<keyword evidence="9" id="KW-0805">Transcription regulation</keyword>
<feature type="compositionally biased region" description="Basic and acidic residues" evidence="15">
    <location>
        <begin position="738"/>
        <end position="752"/>
    </location>
</feature>
<dbReference type="OMA" id="XVIAEEL"/>
<evidence type="ECO:0000256" key="11">
    <source>
        <dbReference type="ARBA" id="ARBA00023136"/>
    </source>
</evidence>
<keyword evidence="12" id="KW-0804">Transcription</keyword>
<evidence type="ECO:0000256" key="6">
    <source>
        <dbReference type="ARBA" id="ARBA00022737"/>
    </source>
</evidence>
<dbReference type="SUPFAM" id="SSF54171">
    <property type="entry name" value="DNA-binding domain"/>
    <property type="match status" value="1"/>
</dbReference>
<organism evidence="19 20">
    <name type="scientific">Phaseolus angularis</name>
    <name type="common">Azuki bean</name>
    <name type="synonym">Vigna angularis</name>
    <dbReference type="NCBI Taxonomy" id="3914"/>
    <lineage>
        <taxon>Eukaryota</taxon>
        <taxon>Viridiplantae</taxon>
        <taxon>Streptophyta</taxon>
        <taxon>Embryophyta</taxon>
        <taxon>Tracheophyta</taxon>
        <taxon>Spermatophyta</taxon>
        <taxon>Magnoliopsida</taxon>
        <taxon>eudicotyledons</taxon>
        <taxon>Gunneridae</taxon>
        <taxon>Pentapetalae</taxon>
        <taxon>rosids</taxon>
        <taxon>fabids</taxon>
        <taxon>Fabales</taxon>
        <taxon>Fabaceae</taxon>
        <taxon>Papilionoideae</taxon>
        <taxon>50 kb inversion clade</taxon>
        <taxon>NPAAA clade</taxon>
        <taxon>indigoferoid/millettioid clade</taxon>
        <taxon>Phaseoleae</taxon>
        <taxon>Vigna</taxon>
    </lineage>
</organism>
<dbReference type="GO" id="GO:0005634">
    <property type="term" value="C:nucleus"/>
    <property type="evidence" value="ECO:0007669"/>
    <property type="project" value="UniProtKB-SubCell"/>
</dbReference>
<evidence type="ECO:0000313" key="20">
    <source>
        <dbReference type="Proteomes" id="UP000053144"/>
    </source>
</evidence>
<evidence type="ECO:0000259" key="18">
    <source>
        <dbReference type="PROSITE" id="PS51032"/>
    </source>
</evidence>
<dbReference type="SMART" id="SM00239">
    <property type="entry name" value="C2"/>
    <property type="match status" value="2"/>
</dbReference>
<dbReference type="PANTHER" id="PTHR10857">
    <property type="entry name" value="COPINE"/>
    <property type="match status" value="1"/>
</dbReference>
<dbReference type="PANTHER" id="PTHR10857:SF106">
    <property type="entry name" value="C2 DOMAIN-CONTAINING PROTEIN"/>
    <property type="match status" value="1"/>
</dbReference>
<dbReference type="GO" id="GO:0003700">
    <property type="term" value="F:DNA-binding transcription factor activity"/>
    <property type="evidence" value="ECO:0007669"/>
    <property type="project" value="InterPro"/>
</dbReference>
<dbReference type="Pfam" id="PF07002">
    <property type="entry name" value="Copine"/>
    <property type="match status" value="1"/>
</dbReference>
<evidence type="ECO:0000256" key="9">
    <source>
        <dbReference type="ARBA" id="ARBA00023015"/>
    </source>
</evidence>
<dbReference type="CDD" id="cd04048">
    <property type="entry name" value="C2A_Copine"/>
    <property type="match status" value="1"/>
</dbReference>
<evidence type="ECO:0000259" key="17">
    <source>
        <dbReference type="PROSITE" id="PS50234"/>
    </source>
</evidence>
<evidence type="ECO:0000259" key="16">
    <source>
        <dbReference type="PROSITE" id="PS50004"/>
    </source>
</evidence>